<keyword evidence="3" id="KW-1185">Reference proteome</keyword>
<dbReference type="Proteomes" id="UP000325081">
    <property type="component" value="Unassembled WGS sequence"/>
</dbReference>
<reference evidence="3" key="1">
    <citation type="journal article" date="2019" name="Curr. Biol.">
        <title>Genome Sequence of Striga asiatica Provides Insight into the Evolution of Plant Parasitism.</title>
        <authorList>
            <person name="Yoshida S."/>
            <person name="Kim S."/>
            <person name="Wafula E.K."/>
            <person name="Tanskanen J."/>
            <person name="Kim Y.M."/>
            <person name="Honaas L."/>
            <person name="Yang Z."/>
            <person name="Spallek T."/>
            <person name="Conn C.E."/>
            <person name="Ichihashi Y."/>
            <person name="Cheong K."/>
            <person name="Cui S."/>
            <person name="Der J.P."/>
            <person name="Gundlach H."/>
            <person name="Jiao Y."/>
            <person name="Hori C."/>
            <person name="Ishida J.K."/>
            <person name="Kasahara H."/>
            <person name="Kiba T."/>
            <person name="Kim M.S."/>
            <person name="Koo N."/>
            <person name="Laohavisit A."/>
            <person name="Lee Y.H."/>
            <person name="Lumba S."/>
            <person name="McCourt P."/>
            <person name="Mortimer J.C."/>
            <person name="Mutuku J.M."/>
            <person name="Nomura T."/>
            <person name="Sasaki-Sekimoto Y."/>
            <person name="Seto Y."/>
            <person name="Wang Y."/>
            <person name="Wakatake T."/>
            <person name="Sakakibara H."/>
            <person name="Demura T."/>
            <person name="Yamaguchi S."/>
            <person name="Yoneyama K."/>
            <person name="Manabe R.I."/>
            <person name="Nelson D.C."/>
            <person name="Schulman A.H."/>
            <person name="Timko M.P."/>
            <person name="dePamphilis C.W."/>
            <person name="Choi D."/>
            <person name="Shirasu K."/>
        </authorList>
    </citation>
    <scope>NUCLEOTIDE SEQUENCE [LARGE SCALE GENOMIC DNA]</scope>
    <source>
        <strain evidence="3">cv. UVA1</strain>
    </source>
</reference>
<feature type="region of interest" description="Disordered" evidence="1">
    <location>
        <begin position="289"/>
        <end position="327"/>
    </location>
</feature>
<accession>A0A5A7RKU9</accession>
<feature type="compositionally biased region" description="Basic and acidic residues" evidence="1">
    <location>
        <begin position="199"/>
        <end position="214"/>
    </location>
</feature>
<dbReference type="AlphaFoldDB" id="A0A5A7RKU9"/>
<comment type="caution">
    <text evidence="2">The sequence shown here is derived from an EMBL/GenBank/DDBJ whole genome shotgun (WGS) entry which is preliminary data.</text>
</comment>
<evidence type="ECO:0000256" key="1">
    <source>
        <dbReference type="SAM" id="MobiDB-lite"/>
    </source>
</evidence>
<dbReference type="EMBL" id="BKCP01013736">
    <property type="protein sequence ID" value="GER57851.1"/>
    <property type="molecule type" value="Genomic_DNA"/>
</dbReference>
<evidence type="ECO:0000313" key="2">
    <source>
        <dbReference type="EMBL" id="GER57851.1"/>
    </source>
</evidence>
<organism evidence="2 3">
    <name type="scientific">Striga asiatica</name>
    <name type="common">Asiatic witchweed</name>
    <name type="synonym">Buchnera asiatica</name>
    <dbReference type="NCBI Taxonomy" id="4170"/>
    <lineage>
        <taxon>Eukaryota</taxon>
        <taxon>Viridiplantae</taxon>
        <taxon>Streptophyta</taxon>
        <taxon>Embryophyta</taxon>
        <taxon>Tracheophyta</taxon>
        <taxon>Spermatophyta</taxon>
        <taxon>Magnoliopsida</taxon>
        <taxon>eudicotyledons</taxon>
        <taxon>Gunneridae</taxon>
        <taxon>Pentapetalae</taxon>
        <taxon>asterids</taxon>
        <taxon>lamiids</taxon>
        <taxon>Lamiales</taxon>
        <taxon>Orobanchaceae</taxon>
        <taxon>Buchnereae</taxon>
        <taxon>Striga</taxon>
    </lineage>
</organism>
<feature type="region of interest" description="Disordered" evidence="1">
    <location>
        <begin position="169"/>
        <end position="216"/>
    </location>
</feature>
<protein>
    <submittedName>
        <fullName evidence="2">Ribosome maturation factor RimP</fullName>
    </submittedName>
</protein>
<evidence type="ECO:0000313" key="3">
    <source>
        <dbReference type="Proteomes" id="UP000325081"/>
    </source>
</evidence>
<proteinExistence type="predicted"/>
<name>A0A5A7RKU9_STRAF</name>
<gene>
    <name evidence="2" type="ORF">STAS_35689</name>
</gene>
<feature type="non-terminal residue" evidence="2">
    <location>
        <position position="327"/>
    </location>
</feature>
<sequence>MQDDTTQILKDFLLSHKEENIIEAADIRLSSEEYQRRLFGKVIEDWITASGKRCLKFEWQEDRTTNHESYTEMDICVQCEEDKIKVQRGKTWTFDGQYLLLKVWKKWEMDFLENFGCRSTTYLCTGYQLKLVNDVISPRVGTNNGRIVKILAKAIRGVVAIHIWGLGESKDKKSSSSSSPNQMGRGSGPSKVENASSGKEGERKRPQGQDKSESRILGVSHLSTVGLASQSVRVWFIDPSGSRSFNSSPVSDNVEVGVNRDCNAMGVVMISLEEGQGSGVGLHSKRTENLDPPNAGGSKADVHDNINGLQNLTKSLPLLPSPEPLCD</sequence>